<protein>
    <submittedName>
        <fullName evidence="3">5'-adenylylsulfate reductase-like 5</fullName>
    </submittedName>
</protein>
<organism evidence="3 4">
    <name type="scientific">Platanthera zijinensis</name>
    <dbReference type="NCBI Taxonomy" id="2320716"/>
    <lineage>
        <taxon>Eukaryota</taxon>
        <taxon>Viridiplantae</taxon>
        <taxon>Streptophyta</taxon>
        <taxon>Embryophyta</taxon>
        <taxon>Tracheophyta</taxon>
        <taxon>Spermatophyta</taxon>
        <taxon>Magnoliopsida</taxon>
        <taxon>Liliopsida</taxon>
        <taxon>Asparagales</taxon>
        <taxon>Orchidaceae</taxon>
        <taxon>Orchidoideae</taxon>
        <taxon>Orchideae</taxon>
        <taxon>Orchidinae</taxon>
        <taxon>Platanthera</taxon>
    </lineage>
</organism>
<dbReference type="Proteomes" id="UP001418222">
    <property type="component" value="Unassembled WGS sequence"/>
</dbReference>
<dbReference type="InterPro" id="IPR036249">
    <property type="entry name" value="Thioredoxin-like_sf"/>
</dbReference>
<feature type="domain" description="Thioredoxin" evidence="2">
    <location>
        <begin position="20"/>
        <end position="162"/>
    </location>
</feature>
<evidence type="ECO:0000313" key="3">
    <source>
        <dbReference type="EMBL" id="KAK8933250.1"/>
    </source>
</evidence>
<sequence>MSASRHPLFLLRLAFISSLLSRGSSALQLTCPRSDVAGVVDSIRSPKCPIWIERSFPEEVDGDTLHKALAHVQEGAFYSVYFYASKCPFSQSLKPTFDSLSSMFPKIRHLAVEKSFAMPSIFSRYGIHGFPTLLLSTKTERIIYGGSKDLDSLVCFYKKVTGEEPATYFSVDQPKESAKALQPWRETTMKEFVENDPYLAFSVLFITLRAFAYFLKFIRRVKSLWAWLARLPIDTGIFSGLNQLLGRVLHALNGLSVKARNFHKGAKGARVWASSLASVSLGESSSSRSALLDS</sequence>
<dbReference type="AlphaFoldDB" id="A0AAP0B8L9"/>
<accession>A0AAP0B8L9</accession>
<dbReference type="SUPFAM" id="SSF52833">
    <property type="entry name" value="Thioredoxin-like"/>
    <property type="match status" value="1"/>
</dbReference>
<dbReference type="PANTHER" id="PTHR47126:SF3">
    <property type="entry name" value="5'-ADENYLYLSULFATE REDUCTASE-LIKE 5"/>
    <property type="match status" value="1"/>
</dbReference>
<dbReference type="Gene3D" id="3.40.30.10">
    <property type="entry name" value="Glutaredoxin"/>
    <property type="match status" value="1"/>
</dbReference>
<evidence type="ECO:0000313" key="4">
    <source>
        <dbReference type="Proteomes" id="UP001418222"/>
    </source>
</evidence>
<feature type="signal peptide" evidence="1">
    <location>
        <begin position="1"/>
        <end position="26"/>
    </location>
</feature>
<dbReference type="Pfam" id="PF00085">
    <property type="entry name" value="Thioredoxin"/>
    <property type="match status" value="1"/>
</dbReference>
<keyword evidence="4" id="KW-1185">Reference proteome</keyword>
<dbReference type="EMBL" id="JBBWWQ010000013">
    <property type="protein sequence ID" value="KAK8933250.1"/>
    <property type="molecule type" value="Genomic_DNA"/>
</dbReference>
<dbReference type="InterPro" id="IPR013766">
    <property type="entry name" value="Thioredoxin_domain"/>
</dbReference>
<gene>
    <name evidence="3" type="primary">APRL5</name>
    <name evidence="3" type="ORF">KSP39_PZI015369</name>
</gene>
<name>A0AAP0B8L9_9ASPA</name>
<dbReference type="PROSITE" id="PS51352">
    <property type="entry name" value="THIOREDOXIN_2"/>
    <property type="match status" value="1"/>
</dbReference>
<proteinExistence type="predicted"/>
<comment type="caution">
    <text evidence="3">The sequence shown here is derived from an EMBL/GenBank/DDBJ whole genome shotgun (WGS) entry which is preliminary data.</text>
</comment>
<dbReference type="PANTHER" id="PTHR47126">
    <property type="entry name" value="5'-ADENYLYLSULFATE REDUCTASE-LIKE 7"/>
    <property type="match status" value="1"/>
</dbReference>
<feature type="chain" id="PRO_5043037100" evidence="1">
    <location>
        <begin position="27"/>
        <end position="294"/>
    </location>
</feature>
<reference evidence="3 4" key="1">
    <citation type="journal article" date="2022" name="Nat. Plants">
        <title>Genomes of leafy and leafless Platanthera orchids illuminate the evolution of mycoheterotrophy.</title>
        <authorList>
            <person name="Li M.H."/>
            <person name="Liu K.W."/>
            <person name="Li Z."/>
            <person name="Lu H.C."/>
            <person name="Ye Q.L."/>
            <person name="Zhang D."/>
            <person name="Wang J.Y."/>
            <person name="Li Y.F."/>
            <person name="Zhong Z.M."/>
            <person name="Liu X."/>
            <person name="Yu X."/>
            <person name="Liu D.K."/>
            <person name="Tu X.D."/>
            <person name="Liu B."/>
            <person name="Hao Y."/>
            <person name="Liao X.Y."/>
            <person name="Jiang Y.T."/>
            <person name="Sun W.H."/>
            <person name="Chen J."/>
            <person name="Chen Y.Q."/>
            <person name="Ai Y."/>
            <person name="Zhai J.W."/>
            <person name="Wu S.S."/>
            <person name="Zhou Z."/>
            <person name="Hsiao Y.Y."/>
            <person name="Wu W.L."/>
            <person name="Chen Y.Y."/>
            <person name="Lin Y.F."/>
            <person name="Hsu J.L."/>
            <person name="Li C.Y."/>
            <person name="Wang Z.W."/>
            <person name="Zhao X."/>
            <person name="Zhong W.Y."/>
            <person name="Ma X.K."/>
            <person name="Ma L."/>
            <person name="Huang J."/>
            <person name="Chen G.Z."/>
            <person name="Huang M.Z."/>
            <person name="Huang L."/>
            <person name="Peng D.H."/>
            <person name="Luo Y.B."/>
            <person name="Zou S.Q."/>
            <person name="Chen S.P."/>
            <person name="Lan S."/>
            <person name="Tsai W.C."/>
            <person name="Van de Peer Y."/>
            <person name="Liu Z.J."/>
        </authorList>
    </citation>
    <scope>NUCLEOTIDE SEQUENCE [LARGE SCALE GENOMIC DNA]</scope>
    <source>
        <strain evidence="3">Lor287</strain>
    </source>
</reference>
<dbReference type="InterPro" id="IPR044794">
    <property type="entry name" value="APRL5/7"/>
</dbReference>
<keyword evidence="1" id="KW-0732">Signal</keyword>
<evidence type="ECO:0000256" key="1">
    <source>
        <dbReference type="SAM" id="SignalP"/>
    </source>
</evidence>
<evidence type="ECO:0000259" key="2">
    <source>
        <dbReference type="PROSITE" id="PS51352"/>
    </source>
</evidence>